<dbReference type="PANTHER" id="PTHR46481">
    <property type="entry name" value="ZINC FINGER BED DOMAIN-CONTAINING PROTEIN 4"/>
    <property type="match status" value="1"/>
</dbReference>
<evidence type="ECO:0000313" key="9">
    <source>
        <dbReference type="RefSeq" id="XP_065658018.1"/>
    </source>
</evidence>
<dbReference type="InterPro" id="IPR012337">
    <property type="entry name" value="RNaseH-like_sf"/>
</dbReference>
<dbReference type="Pfam" id="PF05699">
    <property type="entry name" value="Dimer_Tnp_hAT"/>
    <property type="match status" value="1"/>
</dbReference>
<accession>A0ABM4C8S2</accession>
<dbReference type="InterPro" id="IPR008906">
    <property type="entry name" value="HATC_C_dom"/>
</dbReference>
<keyword evidence="3" id="KW-0863">Zinc-finger</keyword>
<keyword evidence="4" id="KW-0862">Zinc</keyword>
<feature type="region of interest" description="Disordered" evidence="6">
    <location>
        <begin position="85"/>
        <end position="127"/>
    </location>
</feature>
<proteinExistence type="predicted"/>
<evidence type="ECO:0000256" key="6">
    <source>
        <dbReference type="SAM" id="MobiDB-lite"/>
    </source>
</evidence>
<comment type="subcellular location">
    <subcellularLocation>
        <location evidence="1">Nucleus</location>
    </subcellularLocation>
</comment>
<dbReference type="SUPFAM" id="SSF53098">
    <property type="entry name" value="Ribonuclease H-like"/>
    <property type="match status" value="1"/>
</dbReference>
<sequence>MKIPALHGLNQQLQRFINDSSHKGYGVLIARKLKLKLDQRFPQFISALPDAACTFLDPRYKSIFFSEQQQATVVDSLHQYSKEFRSRGGTSVGGGTSVSAGAPAPSFGSAGPGSGPGRTSAAASKPSSLWDDFDSMLTTATANKMLPVDDAASVQEEVRMYMIEPPIGRNANVLDWWKVNHHHLPKLSRIARALLAIPATSLNSERLNSTSGNTVTRRRCNLLSEHVAELTFIHENL</sequence>
<dbReference type="InterPro" id="IPR052035">
    <property type="entry name" value="ZnF_BED_domain_contain"/>
</dbReference>
<evidence type="ECO:0000256" key="2">
    <source>
        <dbReference type="ARBA" id="ARBA00022723"/>
    </source>
</evidence>
<evidence type="ECO:0000256" key="5">
    <source>
        <dbReference type="ARBA" id="ARBA00023242"/>
    </source>
</evidence>
<dbReference type="RefSeq" id="XP_065658018.1">
    <property type="nucleotide sequence ID" value="XM_065801946.1"/>
</dbReference>
<gene>
    <name evidence="9" type="primary">LOC136082538</name>
</gene>
<dbReference type="Proteomes" id="UP001652625">
    <property type="component" value="Chromosome 07"/>
</dbReference>
<keyword evidence="8" id="KW-1185">Reference proteome</keyword>
<feature type="compositionally biased region" description="Low complexity" evidence="6">
    <location>
        <begin position="97"/>
        <end position="109"/>
    </location>
</feature>
<evidence type="ECO:0000259" key="7">
    <source>
        <dbReference type="Pfam" id="PF05699"/>
    </source>
</evidence>
<reference evidence="9" key="1">
    <citation type="submission" date="2025-08" db="UniProtKB">
        <authorList>
            <consortium name="RefSeq"/>
        </authorList>
    </citation>
    <scope>IDENTIFICATION</scope>
</reference>
<dbReference type="PANTHER" id="PTHR46481:SF10">
    <property type="entry name" value="ZINC FINGER BED DOMAIN-CONTAINING PROTEIN 39"/>
    <property type="match status" value="1"/>
</dbReference>
<organism evidence="8 9">
    <name type="scientific">Hydra vulgaris</name>
    <name type="common">Hydra</name>
    <name type="synonym">Hydra attenuata</name>
    <dbReference type="NCBI Taxonomy" id="6087"/>
    <lineage>
        <taxon>Eukaryota</taxon>
        <taxon>Metazoa</taxon>
        <taxon>Cnidaria</taxon>
        <taxon>Hydrozoa</taxon>
        <taxon>Hydroidolina</taxon>
        <taxon>Anthoathecata</taxon>
        <taxon>Aplanulata</taxon>
        <taxon>Hydridae</taxon>
        <taxon>Hydra</taxon>
    </lineage>
</organism>
<evidence type="ECO:0000256" key="1">
    <source>
        <dbReference type="ARBA" id="ARBA00004123"/>
    </source>
</evidence>
<evidence type="ECO:0000313" key="8">
    <source>
        <dbReference type="Proteomes" id="UP001652625"/>
    </source>
</evidence>
<keyword evidence="2" id="KW-0479">Metal-binding</keyword>
<name>A0ABM4C8S2_HYDVU</name>
<dbReference type="GeneID" id="136082538"/>
<feature type="domain" description="HAT C-terminal dimerisation" evidence="7">
    <location>
        <begin position="157"/>
        <end position="237"/>
    </location>
</feature>
<evidence type="ECO:0000256" key="4">
    <source>
        <dbReference type="ARBA" id="ARBA00022833"/>
    </source>
</evidence>
<protein>
    <submittedName>
        <fullName evidence="9">Uncharacterized protein LOC136082538</fullName>
    </submittedName>
</protein>
<evidence type="ECO:0000256" key="3">
    <source>
        <dbReference type="ARBA" id="ARBA00022771"/>
    </source>
</evidence>
<keyword evidence="5" id="KW-0539">Nucleus</keyword>